<dbReference type="InterPro" id="IPR046960">
    <property type="entry name" value="PPR_At4g14850-like_plant"/>
</dbReference>
<accession>A0A5P1FP36</accession>
<dbReference type="GO" id="GO:0003723">
    <property type="term" value="F:RNA binding"/>
    <property type="evidence" value="ECO:0007669"/>
    <property type="project" value="InterPro"/>
</dbReference>
<keyword evidence="2" id="KW-1185">Reference proteome</keyword>
<dbReference type="AlphaFoldDB" id="A0A5P1FP36"/>
<organism evidence="1 2">
    <name type="scientific">Asparagus officinalis</name>
    <name type="common">Garden asparagus</name>
    <dbReference type="NCBI Taxonomy" id="4686"/>
    <lineage>
        <taxon>Eukaryota</taxon>
        <taxon>Viridiplantae</taxon>
        <taxon>Streptophyta</taxon>
        <taxon>Embryophyta</taxon>
        <taxon>Tracheophyta</taxon>
        <taxon>Spermatophyta</taxon>
        <taxon>Magnoliopsida</taxon>
        <taxon>Liliopsida</taxon>
        <taxon>Asparagales</taxon>
        <taxon>Asparagaceae</taxon>
        <taxon>Asparagoideae</taxon>
        <taxon>Asparagus</taxon>
    </lineage>
</organism>
<dbReference type="EMBL" id="CM007381">
    <property type="protein sequence ID" value="ONK79784.1"/>
    <property type="molecule type" value="Genomic_DNA"/>
</dbReference>
<evidence type="ECO:0008006" key="3">
    <source>
        <dbReference type="Google" id="ProtNLM"/>
    </source>
</evidence>
<dbReference type="Proteomes" id="UP000243459">
    <property type="component" value="Chromosome 1"/>
</dbReference>
<protein>
    <recommendedName>
        <fullName evidence="3">Pentatricopeptide repeat-containing protein</fullName>
    </recommendedName>
</protein>
<evidence type="ECO:0000313" key="1">
    <source>
        <dbReference type="EMBL" id="ONK79784.1"/>
    </source>
</evidence>
<dbReference type="PANTHER" id="PTHR47926:SF463">
    <property type="entry name" value="PENTATRICOPEPTIDE REPEAT-CONTAINING PROTEIN"/>
    <property type="match status" value="1"/>
</dbReference>
<proteinExistence type="predicted"/>
<sequence length="133" mass="14986">MPLEPSAGVWGALFGACMIHKDFVLGEIIGKYLVEMQPFGSGGYALLANMYYCSQKWEESASLRITMKRRRVEKVRGCSFIEIDGVLHQFISSDESHPHSKGIYESLAAMAILMKLQWCPLDCFVVLFDMGVR</sequence>
<dbReference type="PANTHER" id="PTHR47926">
    <property type="entry name" value="PENTATRICOPEPTIDE REPEAT-CONTAINING PROTEIN"/>
    <property type="match status" value="1"/>
</dbReference>
<dbReference type="OMA" id="NNDIHAK"/>
<gene>
    <name evidence="1" type="ORF">A4U43_C01F10040</name>
</gene>
<name>A0A5P1FP36_ASPOF</name>
<dbReference type="GO" id="GO:0009451">
    <property type="term" value="P:RNA modification"/>
    <property type="evidence" value="ECO:0007669"/>
    <property type="project" value="InterPro"/>
</dbReference>
<dbReference type="InterPro" id="IPR046848">
    <property type="entry name" value="E_motif"/>
</dbReference>
<dbReference type="Gramene" id="ONK79784">
    <property type="protein sequence ID" value="ONK79784"/>
    <property type="gene ID" value="A4U43_C01F10040"/>
</dbReference>
<evidence type="ECO:0000313" key="2">
    <source>
        <dbReference type="Proteomes" id="UP000243459"/>
    </source>
</evidence>
<reference evidence="2" key="1">
    <citation type="journal article" date="2017" name="Nat. Commun.">
        <title>The asparagus genome sheds light on the origin and evolution of a young Y chromosome.</title>
        <authorList>
            <person name="Harkess A."/>
            <person name="Zhou J."/>
            <person name="Xu C."/>
            <person name="Bowers J.E."/>
            <person name="Van der Hulst R."/>
            <person name="Ayyampalayam S."/>
            <person name="Mercati F."/>
            <person name="Riccardi P."/>
            <person name="McKain M.R."/>
            <person name="Kakrana A."/>
            <person name="Tang H."/>
            <person name="Ray J."/>
            <person name="Groenendijk J."/>
            <person name="Arikit S."/>
            <person name="Mathioni S.M."/>
            <person name="Nakano M."/>
            <person name="Shan H."/>
            <person name="Telgmann-Rauber A."/>
            <person name="Kanno A."/>
            <person name="Yue Z."/>
            <person name="Chen H."/>
            <person name="Li W."/>
            <person name="Chen Y."/>
            <person name="Xu X."/>
            <person name="Zhang Y."/>
            <person name="Luo S."/>
            <person name="Chen H."/>
            <person name="Gao J."/>
            <person name="Mao Z."/>
            <person name="Pires J.C."/>
            <person name="Luo M."/>
            <person name="Kudrna D."/>
            <person name="Wing R.A."/>
            <person name="Meyers B.C."/>
            <person name="Yi K."/>
            <person name="Kong H."/>
            <person name="Lavrijsen P."/>
            <person name="Sunseri F."/>
            <person name="Falavigna A."/>
            <person name="Ye Y."/>
            <person name="Leebens-Mack J.H."/>
            <person name="Chen G."/>
        </authorList>
    </citation>
    <scope>NUCLEOTIDE SEQUENCE [LARGE SCALE GENOMIC DNA]</scope>
    <source>
        <strain evidence="2">cv. DH0086</strain>
    </source>
</reference>
<dbReference type="Pfam" id="PF20431">
    <property type="entry name" value="E_motif"/>
    <property type="match status" value="1"/>
</dbReference>